<feature type="transmembrane region" description="Helical" evidence="1">
    <location>
        <begin position="37"/>
        <end position="59"/>
    </location>
</feature>
<evidence type="ECO:0008006" key="4">
    <source>
        <dbReference type="Google" id="ProtNLM"/>
    </source>
</evidence>
<keyword evidence="1" id="KW-0812">Transmembrane</keyword>
<dbReference type="KEGG" id="fli:Fleli_1144"/>
<dbReference type="Pfam" id="PF05960">
    <property type="entry name" value="DUF885"/>
    <property type="match status" value="1"/>
</dbReference>
<accession>I4AHZ7</accession>
<dbReference type="HOGENOM" id="CLU_018914_2_0_10"/>
<reference evidence="3" key="1">
    <citation type="submission" date="2012-06" db="EMBL/GenBank/DDBJ databases">
        <title>The complete genome of Flexibacter litoralis DSM 6794.</title>
        <authorList>
            <person name="Lucas S."/>
            <person name="Copeland A."/>
            <person name="Lapidus A."/>
            <person name="Glavina del Rio T."/>
            <person name="Dalin E."/>
            <person name="Tice H."/>
            <person name="Bruce D."/>
            <person name="Goodwin L."/>
            <person name="Pitluck S."/>
            <person name="Peters L."/>
            <person name="Ovchinnikova G."/>
            <person name="Lu M."/>
            <person name="Kyrpides N."/>
            <person name="Mavromatis K."/>
            <person name="Ivanova N."/>
            <person name="Brettin T."/>
            <person name="Detter J.C."/>
            <person name="Han C."/>
            <person name="Larimer F."/>
            <person name="Land M."/>
            <person name="Hauser L."/>
            <person name="Markowitz V."/>
            <person name="Cheng J.-F."/>
            <person name="Hugenholtz P."/>
            <person name="Woyke T."/>
            <person name="Wu D."/>
            <person name="Spring S."/>
            <person name="Lang E."/>
            <person name="Kopitz M."/>
            <person name="Brambilla E."/>
            <person name="Klenk H.-P."/>
            <person name="Eisen J.A."/>
        </authorList>
    </citation>
    <scope>NUCLEOTIDE SEQUENCE [LARGE SCALE GENOMIC DNA]</scope>
    <source>
        <strain evidence="3">ATCC 23117 / DSM 6794 / NBRC 15988 / NCIMB 1366 / Sio-4</strain>
    </source>
</reference>
<dbReference type="OrthoDB" id="9760040at2"/>
<protein>
    <recommendedName>
        <fullName evidence="4">DUF885 domain-containing protein</fullName>
    </recommendedName>
</protein>
<proteinExistence type="predicted"/>
<gene>
    <name evidence="2" type="ordered locus">Fleli_1144</name>
</gene>
<dbReference type="PANTHER" id="PTHR33361">
    <property type="entry name" value="GLR0591 PROTEIN"/>
    <property type="match status" value="1"/>
</dbReference>
<sequence>MASRGEIVHTKFAWRRLWIHITHKTVSYLEQLRVGKVLLRLFVFSFIIFSIWVCNLIWFKPFSIELFYERMFIEYGQDDPELMSRLHLLEKYGITYYNSLLTDISDAERDRRYEESIVRNFEMLRTYKRSQQTEEELLSTEILDWYLELEIYRNAFRQYEYPVNHINGIQVKLPRFMMEVHEIKTLGDAEDYLERLSKFDKKFDELIQLLESRKDANVIPPRFILERVIEETKDFISRNVKYNLLYKDFAYKVDKADTTRIVPLAQEELKIKAREIMEDDVFPAYQKLLNYLEMELEEANDDAGVWKLGYDSATAIMYYNTMLMVHAHISQEESAEEYHYRGLGEISDLREELIGIFDSLNFPQKDSISKNLAKINNRLPNDFGIDDNYKNYLDTYQCYSDSAFQSFGHFFLHQPKEPLKLVQVEIPLQNSSPLLKFHIGQSDTSQLLYINLKKAQNIPQNKMPVWVYEKAGGRYIQSWYEQQLTDIPTFRKVLPFDVYDEGWEGYFADLLKDENKNSVNYYDDLYIKIGEIQNELLITSLLVVDTGIHLKKWTREESINFLVENTGLPRENMKDEVDKIVVRPAQATIYKIGKIYFKNLREYTEDALEENFNLKEFHEVILKNGHIPLPVLKKQVKHFVTEKKKIIREREMKVEEEQKNKIE</sequence>
<dbReference type="EMBL" id="CP003345">
    <property type="protein sequence ID" value="AFM03582.1"/>
    <property type="molecule type" value="Genomic_DNA"/>
</dbReference>
<organism evidence="2 3">
    <name type="scientific">Bernardetia litoralis (strain ATCC 23117 / DSM 6794 / NBRC 15988 / NCIMB 1366 / Fx l1 / Sio-4)</name>
    <name type="common">Flexibacter litoralis</name>
    <dbReference type="NCBI Taxonomy" id="880071"/>
    <lineage>
        <taxon>Bacteria</taxon>
        <taxon>Pseudomonadati</taxon>
        <taxon>Bacteroidota</taxon>
        <taxon>Cytophagia</taxon>
        <taxon>Cytophagales</taxon>
        <taxon>Bernardetiaceae</taxon>
        <taxon>Bernardetia</taxon>
    </lineage>
</organism>
<dbReference type="AlphaFoldDB" id="I4AHZ7"/>
<evidence type="ECO:0000256" key="1">
    <source>
        <dbReference type="SAM" id="Phobius"/>
    </source>
</evidence>
<keyword evidence="3" id="KW-1185">Reference proteome</keyword>
<evidence type="ECO:0000313" key="3">
    <source>
        <dbReference type="Proteomes" id="UP000006054"/>
    </source>
</evidence>
<evidence type="ECO:0000313" key="2">
    <source>
        <dbReference type="EMBL" id="AFM03582.1"/>
    </source>
</evidence>
<keyword evidence="1" id="KW-0472">Membrane</keyword>
<dbReference type="PANTHER" id="PTHR33361:SF2">
    <property type="entry name" value="DUF885 DOMAIN-CONTAINING PROTEIN"/>
    <property type="match status" value="1"/>
</dbReference>
<name>I4AHZ7_BERLS</name>
<dbReference type="InterPro" id="IPR010281">
    <property type="entry name" value="DUF885"/>
</dbReference>
<dbReference type="STRING" id="880071.Fleli_1144"/>
<dbReference type="RefSeq" id="WP_014797039.1">
    <property type="nucleotide sequence ID" value="NC_018018.1"/>
</dbReference>
<dbReference type="Proteomes" id="UP000006054">
    <property type="component" value="Chromosome"/>
</dbReference>
<keyword evidence="1" id="KW-1133">Transmembrane helix</keyword>
<dbReference type="eggNOG" id="COG4805">
    <property type="taxonomic scope" value="Bacteria"/>
</dbReference>